<gene>
    <name evidence="1" type="ORF">OJF2_13900</name>
</gene>
<evidence type="ECO:0000313" key="2">
    <source>
        <dbReference type="Proteomes" id="UP000324233"/>
    </source>
</evidence>
<proteinExistence type="predicted"/>
<organism evidence="1 2">
    <name type="scientific">Aquisphaera giovannonii</name>
    <dbReference type="NCBI Taxonomy" id="406548"/>
    <lineage>
        <taxon>Bacteria</taxon>
        <taxon>Pseudomonadati</taxon>
        <taxon>Planctomycetota</taxon>
        <taxon>Planctomycetia</taxon>
        <taxon>Isosphaerales</taxon>
        <taxon>Isosphaeraceae</taxon>
        <taxon>Aquisphaera</taxon>
    </lineage>
</organism>
<evidence type="ECO:0000313" key="1">
    <source>
        <dbReference type="EMBL" id="QEH32905.1"/>
    </source>
</evidence>
<keyword evidence="2" id="KW-1185">Reference proteome</keyword>
<dbReference type="Proteomes" id="UP000324233">
    <property type="component" value="Chromosome"/>
</dbReference>
<dbReference type="EMBL" id="CP042997">
    <property type="protein sequence ID" value="QEH32905.1"/>
    <property type="molecule type" value="Genomic_DNA"/>
</dbReference>
<sequence>MIYLSDNDIVEKLAICDLLDDALRAFDATRADVLVVPTLKNRIGIGMARPKVIRRLGAEVADRLMEFLGTVREVNDYSYQDHDLLESLDDSVEIDAGEIVLLSATAKLGDYLLLTGDKRCLKAVASCPECEHIAKRIRGRVVCFEQIILRIIDVDGYDAVKAKVIPVLHACDTALRAAFGSGMHATQSNTCDCLQSYIAEIRAFPIDLLMDGH</sequence>
<dbReference type="RefSeq" id="WP_148592433.1">
    <property type="nucleotide sequence ID" value="NZ_CP042997.1"/>
</dbReference>
<dbReference type="AlphaFoldDB" id="A0A5B9VYU2"/>
<name>A0A5B9VYU2_9BACT</name>
<accession>A0A5B9VYU2</accession>
<dbReference type="OrthoDB" id="573330at2"/>
<reference evidence="1 2" key="1">
    <citation type="submission" date="2019-08" db="EMBL/GenBank/DDBJ databases">
        <title>Deep-cultivation of Planctomycetes and their phenomic and genomic characterization uncovers novel biology.</title>
        <authorList>
            <person name="Wiegand S."/>
            <person name="Jogler M."/>
            <person name="Boedeker C."/>
            <person name="Pinto D."/>
            <person name="Vollmers J."/>
            <person name="Rivas-Marin E."/>
            <person name="Kohn T."/>
            <person name="Peeters S.H."/>
            <person name="Heuer A."/>
            <person name="Rast P."/>
            <person name="Oberbeckmann S."/>
            <person name="Bunk B."/>
            <person name="Jeske O."/>
            <person name="Meyerdierks A."/>
            <person name="Storesund J.E."/>
            <person name="Kallscheuer N."/>
            <person name="Luecker S."/>
            <person name="Lage O.M."/>
            <person name="Pohl T."/>
            <person name="Merkel B.J."/>
            <person name="Hornburger P."/>
            <person name="Mueller R.-W."/>
            <person name="Bruemmer F."/>
            <person name="Labrenz M."/>
            <person name="Spormann A.M."/>
            <person name="Op den Camp H."/>
            <person name="Overmann J."/>
            <person name="Amann R."/>
            <person name="Jetten M.S.M."/>
            <person name="Mascher T."/>
            <person name="Medema M.H."/>
            <person name="Devos D.P."/>
            <person name="Kaster A.-K."/>
            <person name="Ovreas L."/>
            <person name="Rohde M."/>
            <person name="Galperin M.Y."/>
            <person name="Jogler C."/>
        </authorList>
    </citation>
    <scope>NUCLEOTIDE SEQUENCE [LARGE SCALE GENOMIC DNA]</scope>
    <source>
        <strain evidence="1 2">OJF2</strain>
    </source>
</reference>
<protein>
    <submittedName>
        <fullName evidence="1">Uncharacterized protein</fullName>
    </submittedName>
</protein>
<dbReference type="KEGG" id="agv:OJF2_13900"/>